<dbReference type="InterPro" id="IPR014777">
    <property type="entry name" value="4pyrrole_Mease_sub1"/>
</dbReference>
<dbReference type="EC" id="2.1.1.107" evidence="2"/>
<dbReference type="CDD" id="cd11642">
    <property type="entry name" value="SUMT"/>
    <property type="match status" value="1"/>
</dbReference>
<evidence type="ECO:0000256" key="3">
    <source>
        <dbReference type="ARBA" id="ARBA00022603"/>
    </source>
</evidence>
<reference evidence="9 10" key="1">
    <citation type="journal article" date="2019" name="Nat. Microbiol.">
        <title>Wide diversity of methane and short-chain alkane metabolisms in uncultured archaea.</title>
        <authorList>
            <person name="Borrel G."/>
            <person name="Adam P.S."/>
            <person name="McKay L.J."/>
            <person name="Chen L.X."/>
            <person name="Sierra-Garcia I.N."/>
            <person name="Sieber C.M."/>
            <person name="Letourneur Q."/>
            <person name="Ghozlane A."/>
            <person name="Andersen G.L."/>
            <person name="Li W.J."/>
            <person name="Hallam S.J."/>
            <person name="Muyzer G."/>
            <person name="de Oliveira V.M."/>
            <person name="Inskeep W.P."/>
            <person name="Banfield J.F."/>
            <person name="Gribaldo S."/>
        </authorList>
    </citation>
    <scope>NUCLEOTIDE SEQUENCE [LARGE SCALE GENOMIC DNA]</scope>
    <source>
        <strain evidence="9">NM1a</strain>
    </source>
</reference>
<dbReference type="GO" id="GO:0004851">
    <property type="term" value="F:uroporphyrin-III C-methyltransferase activity"/>
    <property type="evidence" value="ECO:0007669"/>
    <property type="project" value="UniProtKB-EC"/>
</dbReference>
<sequence>MNKKVYIVGAGPGDPDFLTIRALNLIKSADVVLADDLIGDKIKALIPKEKFVNVGKKSSNLSQEEINRLIVKMARDGRVVVRLKGGDPFIFGRGSEEALYLKKSGIDFEVIPGITSAIAVPESVGIPITDRRITSTFTIITGHEKTEDSRINWKALVELGGTIVILMGVERLERNMNKLLEHGLDPTTPVSIIEKGLTDDERVVFGNVANISKIAKDENITAPAVIVVGRVVNLLR</sequence>
<dbReference type="SUPFAM" id="SSF53790">
    <property type="entry name" value="Tetrapyrrole methylase"/>
    <property type="match status" value="1"/>
</dbReference>
<dbReference type="GO" id="GO:0019354">
    <property type="term" value="P:siroheme biosynthetic process"/>
    <property type="evidence" value="ECO:0007669"/>
    <property type="project" value="InterPro"/>
</dbReference>
<dbReference type="InterPro" id="IPR006366">
    <property type="entry name" value="CobA/CysG_C"/>
</dbReference>
<evidence type="ECO:0000256" key="5">
    <source>
        <dbReference type="ARBA" id="ARBA00022691"/>
    </source>
</evidence>
<gene>
    <name evidence="9" type="primary">cobA</name>
    <name evidence="9" type="ORF">EF806_03495</name>
</gene>
<name>A0A520KRJ2_METT2</name>
<evidence type="ECO:0000256" key="7">
    <source>
        <dbReference type="RuleBase" id="RU003960"/>
    </source>
</evidence>
<dbReference type="GO" id="GO:0032259">
    <property type="term" value="P:methylation"/>
    <property type="evidence" value="ECO:0007669"/>
    <property type="project" value="UniProtKB-KW"/>
</dbReference>
<keyword evidence="5" id="KW-0949">S-adenosyl-L-methionine</keyword>
<evidence type="ECO:0000259" key="8">
    <source>
        <dbReference type="Pfam" id="PF00590"/>
    </source>
</evidence>
<comment type="subunit">
    <text evidence="1">Homodimer.</text>
</comment>
<dbReference type="InterPro" id="IPR003043">
    <property type="entry name" value="Uropor_MeTrfase_CS"/>
</dbReference>
<dbReference type="NCBIfam" id="TIGR01469">
    <property type="entry name" value="cobA_cysG_Cterm"/>
    <property type="match status" value="1"/>
</dbReference>
<dbReference type="PANTHER" id="PTHR45790:SF3">
    <property type="entry name" value="S-ADENOSYL-L-METHIONINE-DEPENDENT UROPORPHYRINOGEN III METHYLTRANSFERASE, CHLOROPLASTIC"/>
    <property type="match status" value="1"/>
</dbReference>
<dbReference type="PROSITE" id="PS00839">
    <property type="entry name" value="SUMT_1"/>
    <property type="match status" value="1"/>
</dbReference>
<evidence type="ECO:0000256" key="2">
    <source>
        <dbReference type="ARBA" id="ARBA00012162"/>
    </source>
</evidence>
<dbReference type="InterPro" id="IPR014776">
    <property type="entry name" value="4pyrrole_Mease_sub2"/>
</dbReference>
<dbReference type="InterPro" id="IPR000878">
    <property type="entry name" value="4pyrrol_Mease"/>
</dbReference>
<protein>
    <recommendedName>
        <fullName evidence="2">uroporphyrinogen-III C-methyltransferase</fullName>
        <ecNumber evidence="2">2.1.1.107</ecNumber>
    </recommendedName>
</protein>
<evidence type="ECO:0000256" key="4">
    <source>
        <dbReference type="ARBA" id="ARBA00022679"/>
    </source>
</evidence>
<dbReference type="AlphaFoldDB" id="A0A520KRJ2"/>
<keyword evidence="3 7" id="KW-0489">Methyltransferase</keyword>
<dbReference type="InterPro" id="IPR050161">
    <property type="entry name" value="Siro_Cobalamin_biosynth"/>
</dbReference>
<dbReference type="FunFam" id="3.30.950.10:FF:000001">
    <property type="entry name" value="Siroheme synthase"/>
    <property type="match status" value="1"/>
</dbReference>
<dbReference type="InterPro" id="IPR035996">
    <property type="entry name" value="4pyrrol_Methylase_sf"/>
</dbReference>
<evidence type="ECO:0000313" key="10">
    <source>
        <dbReference type="Proteomes" id="UP000317158"/>
    </source>
</evidence>
<dbReference type="NCBIfam" id="NF004790">
    <property type="entry name" value="PRK06136.1"/>
    <property type="match status" value="1"/>
</dbReference>
<evidence type="ECO:0000313" key="9">
    <source>
        <dbReference type="EMBL" id="RZN64421.1"/>
    </source>
</evidence>
<organism evidence="9 10">
    <name type="scientific">Methanoliparum thermophilum</name>
    <dbReference type="NCBI Taxonomy" id="2491083"/>
    <lineage>
        <taxon>Archaea</taxon>
        <taxon>Methanobacteriati</taxon>
        <taxon>Methanobacteriota</taxon>
        <taxon>Candidatus Methanoliparia</taxon>
        <taxon>Candidatus Methanoliparales</taxon>
        <taxon>Candidatus Methanoliparaceae</taxon>
        <taxon>Candidatus Methanoliparum</taxon>
    </lineage>
</organism>
<feature type="domain" description="Tetrapyrrole methylase" evidence="8">
    <location>
        <begin position="4"/>
        <end position="211"/>
    </location>
</feature>
<accession>A0A520KRJ2</accession>
<keyword evidence="6" id="KW-0627">Porphyrin biosynthesis</keyword>
<dbReference type="Gene3D" id="3.30.950.10">
    <property type="entry name" value="Methyltransferase, Cobalt-precorrin-4 Transmethylase, Domain 2"/>
    <property type="match status" value="1"/>
</dbReference>
<dbReference type="Pfam" id="PF00590">
    <property type="entry name" value="TP_methylase"/>
    <property type="match status" value="1"/>
</dbReference>
<dbReference type="PANTHER" id="PTHR45790">
    <property type="entry name" value="SIROHEME SYNTHASE-RELATED"/>
    <property type="match status" value="1"/>
</dbReference>
<dbReference type="Proteomes" id="UP000317158">
    <property type="component" value="Unassembled WGS sequence"/>
</dbReference>
<comment type="similarity">
    <text evidence="7">Belongs to the precorrin methyltransferase family.</text>
</comment>
<evidence type="ECO:0000256" key="1">
    <source>
        <dbReference type="ARBA" id="ARBA00011738"/>
    </source>
</evidence>
<keyword evidence="4 7" id="KW-0808">Transferase</keyword>
<dbReference type="FunFam" id="3.40.1010.10:FF:000001">
    <property type="entry name" value="Siroheme synthase"/>
    <property type="match status" value="1"/>
</dbReference>
<evidence type="ECO:0000256" key="6">
    <source>
        <dbReference type="ARBA" id="ARBA00023244"/>
    </source>
</evidence>
<dbReference type="Gene3D" id="3.40.1010.10">
    <property type="entry name" value="Cobalt-precorrin-4 Transmethylase, Domain 1"/>
    <property type="match status" value="1"/>
</dbReference>
<dbReference type="PROSITE" id="PS00840">
    <property type="entry name" value="SUMT_2"/>
    <property type="match status" value="1"/>
</dbReference>
<comment type="caution">
    <text evidence="9">The sequence shown here is derived from an EMBL/GenBank/DDBJ whole genome shotgun (WGS) entry which is preliminary data.</text>
</comment>
<proteinExistence type="inferred from homology"/>
<dbReference type="EMBL" id="RXIF01000006">
    <property type="protein sequence ID" value="RZN64421.1"/>
    <property type="molecule type" value="Genomic_DNA"/>
</dbReference>